<protein>
    <recommendedName>
        <fullName evidence="1">F-box domain-containing protein</fullName>
    </recommendedName>
</protein>
<dbReference type="InterPro" id="IPR036047">
    <property type="entry name" value="F-box-like_dom_sf"/>
</dbReference>
<gene>
    <name evidence="2" type="ORF">ACJRO7_031535</name>
</gene>
<dbReference type="Proteomes" id="UP001634007">
    <property type="component" value="Unassembled WGS sequence"/>
</dbReference>
<dbReference type="AlphaFoldDB" id="A0ABD3JH28"/>
<name>A0ABD3JH28_EUCGL</name>
<dbReference type="Pfam" id="PF07734">
    <property type="entry name" value="FBA_1"/>
    <property type="match status" value="1"/>
</dbReference>
<evidence type="ECO:0000259" key="1">
    <source>
        <dbReference type="PROSITE" id="PS50181"/>
    </source>
</evidence>
<evidence type="ECO:0000313" key="3">
    <source>
        <dbReference type="Proteomes" id="UP001634007"/>
    </source>
</evidence>
<proteinExistence type="predicted"/>
<dbReference type="InterPro" id="IPR006527">
    <property type="entry name" value="F-box-assoc_dom_typ1"/>
</dbReference>
<sequence length="375" mass="42599">MKRLLAETSRSSGFAVAESFTEDILIEILSSLPVKSLMRFKCVSKRWQSLIADPGFAKSHLQRLKARDIIPSQRIVKSSPVQTIDYELFDGGIGGDEDSVVVKFHEPRMDDSRWELVLVGSCDGLVCLSFHVGFLLYNPTTKESRNLPDSNNFPEDFFLGVGDEFFHGFGCDYASDDYKIVQGDGCQVAIFSLKSGSWRYIQVQHESHLTVYGRGVYWSEALHWCVVDNSRNKTVIMSFHLSEEKFHQVLSVPEVNGDIVFEGLGIHGANLFIYHGTYKDRLEAWITNEYKRGGSWTTLFSVLNEIPGGIYFQIPVAYTRSRKIVFQIDAYQMVLFNPEDNTYKNYPIESDDNVASAIYMETLVSPYFGCEPSRI</sequence>
<comment type="caution">
    <text evidence="2">The sequence shown here is derived from an EMBL/GenBank/DDBJ whole genome shotgun (WGS) entry which is preliminary data.</text>
</comment>
<dbReference type="NCBIfam" id="TIGR01640">
    <property type="entry name" value="F_box_assoc_1"/>
    <property type="match status" value="1"/>
</dbReference>
<dbReference type="Gene3D" id="1.20.1280.50">
    <property type="match status" value="1"/>
</dbReference>
<reference evidence="2 3" key="1">
    <citation type="submission" date="2024-11" db="EMBL/GenBank/DDBJ databases">
        <title>Chromosome-level genome assembly of Eucalyptus globulus Labill. provides insights into its genome evolution.</title>
        <authorList>
            <person name="Li X."/>
        </authorList>
    </citation>
    <scope>NUCLEOTIDE SEQUENCE [LARGE SCALE GENOMIC DNA]</scope>
    <source>
        <strain evidence="2">CL2024</strain>
        <tissue evidence="2">Fresh tender leaves</tissue>
    </source>
</reference>
<accession>A0ABD3JH28</accession>
<dbReference type="Pfam" id="PF00646">
    <property type="entry name" value="F-box"/>
    <property type="match status" value="1"/>
</dbReference>
<dbReference type="InterPro" id="IPR001810">
    <property type="entry name" value="F-box_dom"/>
</dbReference>
<dbReference type="InterPro" id="IPR017451">
    <property type="entry name" value="F-box-assoc_interact_dom"/>
</dbReference>
<dbReference type="SMART" id="SM00256">
    <property type="entry name" value="FBOX"/>
    <property type="match status" value="1"/>
</dbReference>
<dbReference type="InterPro" id="IPR050796">
    <property type="entry name" value="SCF_F-box_component"/>
</dbReference>
<organism evidence="2 3">
    <name type="scientific">Eucalyptus globulus</name>
    <name type="common">Tasmanian blue gum</name>
    <dbReference type="NCBI Taxonomy" id="34317"/>
    <lineage>
        <taxon>Eukaryota</taxon>
        <taxon>Viridiplantae</taxon>
        <taxon>Streptophyta</taxon>
        <taxon>Embryophyta</taxon>
        <taxon>Tracheophyta</taxon>
        <taxon>Spermatophyta</taxon>
        <taxon>Magnoliopsida</taxon>
        <taxon>eudicotyledons</taxon>
        <taxon>Gunneridae</taxon>
        <taxon>Pentapetalae</taxon>
        <taxon>rosids</taxon>
        <taxon>malvids</taxon>
        <taxon>Myrtales</taxon>
        <taxon>Myrtaceae</taxon>
        <taxon>Myrtoideae</taxon>
        <taxon>Eucalypteae</taxon>
        <taxon>Eucalyptus</taxon>
    </lineage>
</organism>
<dbReference type="PANTHER" id="PTHR31672">
    <property type="entry name" value="BNACNNG10540D PROTEIN"/>
    <property type="match status" value="1"/>
</dbReference>
<dbReference type="SUPFAM" id="SSF81383">
    <property type="entry name" value="F-box domain"/>
    <property type="match status" value="1"/>
</dbReference>
<dbReference type="PROSITE" id="PS50181">
    <property type="entry name" value="FBOX"/>
    <property type="match status" value="1"/>
</dbReference>
<dbReference type="PANTHER" id="PTHR31672:SF13">
    <property type="entry name" value="F-BOX PROTEIN CPR30-LIKE"/>
    <property type="match status" value="1"/>
</dbReference>
<evidence type="ECO:0000313" key="2">
    <source>
        <dbReference type="EMBL" id="KAL3726640.1"/>
    </source>
</evidence>
<feature type="domain" description="F-box" evidence="1">
    <location>
        <begin position="14"/>
        <end position="64"/>
    </location>
</feature>
<dbReference type="EMBL" id="JBJKBG010000008">
    <property type="protein sequence ID" value="KAL3726640.1"/>
    <property type="molecule type" value="Genomic_DNA"/>
</dbReference>
<dbReference type="CDD" id="cd22157">
    <property type="entry name" value="F-box_AtFBW1-like"/>
    <property type="match status" value="1"/>
</dbReference>
<keyword evidence="3" id="KW-1185">Reference proteome</keyword>